<feature type="compositionally biased region" description="Low complexity" evidence="1">
    <location>
        <begin position="17"/>
        <end position="28"/>
    </location>
</feature>
<gene>
    <name evidence="2" type="ORF">PsYK624_160820</name>
</gene>
<evidence type="ECO:0000313" key="2">
    <source>
        <dbReference type="EMBL" id="GJE99811.1"/>
    </source>
</evidence>
<sequence>MEGNARQRERLRGDGALDGADGYTTASTTYTTLYDLPTSRYTLRNTPTPCPFTSRHPPAHLSYTPPRRPLARQERPDALTAAQRARPLPDIYSFRPPLHARGGFIPDEPRDGTLSVSLSRHPRRSRPAGTLSARGSSPRTLKTFAFTLRRTRRSSALLSSRRVSSDTRTCPGHGGGALDGA</sequence>
<name>A0A9P3GS44_9APHY</name>
<dbReference type="AlphaFoldDB" id="A0A9P3GS44"/>
<dbReference type="EMBL" id="BPQB01000121">
    <property type="protein sequence ID" value="GJE99811.1"/>
    <property type="molecule type" value="Genomic_DNA"/>
</dbReference>
<reference evidence="2 3" key="1">
    <citation type="submission" date="2021-08" db="EMBL/GenBank/DDBJ databases">
        <title>Draft Genome Sequence of Phanerochaete sordida strain YK-624.</title>
        <authorList>
            <person name="Mori T."/>
            <person name="Dohra H."/>
            <person name="Suzuki T."/>
            <person name="Kawagishi H."/>
            <person name="Hirai H."/>
        </authorList>
    </citation>
    <scope>NUCLEOTIDE SEQUENCE [LARGE SCALE GENOMIC DNA]</scope>
    <source>
        <strain evidence="2 3">YK-624</strain>
    </source>
</reference>
<feature type="region of interest" description="Disordered" evidence="1">
    <location>
        <begin position="102"/>
        <end position="137"/>
    </location>
</feature>
<feature type="region of interest" description="Disordered" evidence="1">
    <location>
        <begin position="1"/>
        <end position="28"/>
    </location>
</feature>
<evidence type="ECO:0000313" key="3">
    <source>
        <dbReference type="Proteomes" id="UP000703269"/>
    </source>
</evidence>
<feature type="compositionally biased region" description="Gly residues" evidence="1">
    <location>
        <begin position="172"/>
        <end position="181"/>
    </location>
</feature>
<proteinExistence type="predicted"/>
<feature type="compositionally biased region" description="Basic and acidic residues" evidence="1">
    <location>
        <begin position="1"/>
        <end position="15"/>
    </location>
</feature>
<dbReference type="Proteomes" id="UP000703269">
    <property type="component" value="Unassembled WGS sequence"/>
</dbReference>
<accession>A0A9P3GS44</accession>
<protein>
    <submittedName>
        <fullName evidence="2">Uncharacterized protein</fullName>
    </submittedName>
</protein>
<organism evidence="2 3">
    <name type="scientific">Phanerochaete sordida</name>
    <dbReference type="NCBI Taxonomy" id="48140"/>
    <lineage>
        <taxon>Eukaryota</taxon>
        <taxon>Fungi</taxon>
        <taxon>Dikarya</taxon>
        <taxon>Basidiomycota</taxon>
        <taxon>Agaricomycotina</taxon>
        <taxon>Agaricomycetes</taxon>
        <taxon>Polyporales</taxon>
        <taxon>Phanerochaetaceae</taxon>
        <taxon>Phanerochaete</taxon>
    </lineage>
</organism>
<comment type="caution">
    <text evidence="2">The sequence shown here is derived from an EMBL/GenBank/DDBJ whole genome shotgun (WGS) entry which is preliminary data.</text>
</comment>
<evidence type="ECO:0000256" key="1">
    <source>
        <dbReference type="SAM" id="MobiDB-lite"/>
    </source>
</evidence>
<feature type="region of interest" description="Disordered" evidence="1">
    <location>
        <begin position="40"/>
        <end position="71"/>
    </location>
</feature>
<feature type="region of interest" description="Disordered" evidence="1">
    <location>
        <begin position="155"/>
        <end position="181"/>
    </location>
</feature>
<keyword evidence="3" id="KW-1185">Reference proteome</keyword>